<keyword evidence="5" id="KW-0964">Secreted</keyword>
<dbReference type="GO" id="GO:0009421">
    <property type="term" value="C:bacterial-type flagellum filament cap"/>
    <property type="evidence" value="ECO:0007669"/>
    <property type="project" value="InterPro"/>
</dbReference>
<dbReference type="AlphaFoldDB" id="A0A1K1VJA1"/>
<evidence type="ECO:0000313" key="8">
    <source>
        <dbReference type="EMBL" id="SFX24851.1"/>
    </source>
</evidence>
<evidence type="ECO:0000256" key="4">
    <source>
        <dbReference type="ARBA" id="ARBA00023143"/>
    </source>
</evidence>
<dbReference type="PANTHER" id="PTHR30288:SF0">
    <property type="entry name" value="FLAGELLAR HOOK-ASSOCIATED PROTEIN 2"/>
    <property type="match status" value="1"/>
</dbReference>
<comment type="similarity">
    <text evidence="1 5">Belongs to the FliD family.</text>
</comment>
<comment type="subcellular location">
    <subcellularLocation>
        <location evidence="5">Secreted</location>
    </subcellularLocation>
    <subcellularLocation>
        <location evidence="5">Bacterial flagellum</location>
    </subcellularLocation>
</comment>
<keyword evidence="9" id="KW-1185">Reference proteome</keyword>
<comment type="function">
    <text evidence="5">Required for morphogenesis and for the elongation of the flagellar filament by facilitating polymerization of the flagellin monomers at the tip of growing filament. Forms a capping structure, which prevents flagellin subunits (transported through the central channel of the flagellum) from leaking out without polymerization at the distal end.</text>
</comment>
<evidence type="ECO:0000256" key="1">
    <source>
        <dbReference type="ARBA" id="ARBA00009764"/>
    </source>
</evidence>
<feature type="domain" description="Flagellar hook-associated protein 2 N-terminal" evidence="6">
    <location>
        <begin position="11"/>
        <end position="106"/>
    </location>
</feature>
<proteinExistence type="inferred from homology"/>
<dbReference type="GO" id="GO:0007155">
    <property type="term" value="P:cell adhesion"/>
    <property type="evidence" value="ECO:0007669"/>
    <property type="project" value="InterPro"/>
</dbReference>
<dbReference type="EMBL" id="FPJW01000002">
    <property type="protein sequence ID" value="SFX24851.1"/>
    <property type="molecule type" value="Genomic_DNA"/>
</dbReference>
<keyword evidence="4 5" id="KW-0975">Bacterial flagellum</keyword>
<name>A0A1K1VJA1_9GAMM</name>
<dbReference type="Proteomes" id="UP000182350">
    <property type="component" value="Unassembled WGS sequence"/>
</dbReference>
<dbReference type="OrthoDB" id="5980200at2"/>
<dbReference type="PANTHER" id="PTHR30288">
    <property type="entry name" value="FLAGELLAR CAP/ASSEMBLY PROTEIN FLID"/>
    <property type="match status" value="1"/>
</dbReference>
<evidence type="ECO:0000256" key="3">
    <source>
        <dbReference type="ARBA" id="ARBA00023054"/>
    </source>
</evidence>
<sequence>MSGISFMGVGSGLPVNDIIRATLAAEATPLKRLENDKNFFRSQISAIGQLTSRLSSLRTAMLDLRGLDKFSILSSKAANEKLFTATADHLAGATAGNYNIQVLAEARSYREVMAPVSTTEFLSGEVTIAGKTITIGDGWTLDRLRQEINADNDLKDKVSANLVNVGNGEARLVLNARQMGEEGRFISDFSDLSIRSGTRLSASSAFNNTVTDGDGKITEQTRSSGYIPTGAQFDVGTISLKGTADDGTAFDLSFTASGKSLADLAAEISASDHGFTATVVADPEDATKERLEITRVDPDADSSAFTFSFNNVIDYSDTEAPITKDTTLSSPDIVALQQAVDDAQAALTSPDPTPAEIAALEAAQLALENANLDARIKIDGIEASSSTNTFSNVISGVTINITQGAMNEAIKTSTLEVKRDDKAIKDNIDKFVKAYNDVIIHLNEAKKGSLYGDSTVRSVESELRNILYTPTPSSLDPSDPDFAQDTQKNFLAIIGIEVFSPRTFDPENPDSQRGTLRVNQSRLTEMLTNDFDRVAHIIGASSFIDDNQPDGYAARFADLAQRLTSTTVQDGQLRKGLLEIRREGLNNEVKRVDARIDSTNMRLELLEERLVRQFSAIEGLISGMNSTGMWIGQQLSSLPGYTRPSK</sequence>
<dbReference type="GO" id="GO:0071973">
    <property type="term" value="P:bacterial-type flagellum-dependent cell motility"/>
    <property type="evidence" value="ECO:0007669"/>
    <property type="project" value="TreeGrafter"/>
</dbReference>
<gene>
    <name evidence="8" type="ORF">SAMN02745752_01003</name>
</gene>
<reference evidence="8 9" key="1">
    <citation type="submission" date="2016-11" db="EMBL/GenBank/DDBJ databases">
        <authorList>
            <person name="Jaros S."/>
            <person name="Januszkiewicz K."/>
            <person name="Wedrychowicz H."/>
        </authorList>
    </citation>
    <scope>NUCLEOTIDE SEQUENCE [LARGE SCALE GENOMIC DNA]</scope>
    <source>
        <strain evidence="8 9">DSM 21637</strain>
    </source>
</reference>
<keyword evidence="3 5" id="KW-0175">Coiled coil</keyword>
<dbReference type="InterPro" id="IPR040026">
    <property type="entry name" value="FliD"/>
</dbReference>
<dbReference type="Pfam" id="PF02465">
    <property type="entry name" value="FliD_N"/>
    <property type="match status" value="1"/>
</dbReference>
<protein>
    <recommendedName>
        <fullName evidence="5">Flagellar hook-associated protein 2</fullName>
        <shortName evidence="5">HAP2</shortName>
    </recommendedName>
    <alternativeName>
        <fullName evidence="5">Flagellar cap protein</fullName>
    </alternativeName>
</protein>
<keyword evidence="8" id="KW-0282">Flagellum</keyword>
<dbReference type="GO" id="GO:0005576">
    <property type="term" value="C:extracellular region"/>
    <property type="evidence" value="ECO:0007669"/>
    <property type="project" value="UniProtKB-SubCell"/>
</dbReference>
<organism evidence="8 9">
    <name type="scientific">Marinospirillum alkaliphilum DSM 21637</name>
    <dbReference type="NCBI Taxonomy" id="1122209"/>
    <lineage>
        <taxon>Bacteria</taxon>
        <taxon>Pseudomonadati</taxon>
        <taxon>Pseudomonadota</taxon>
        <taxon>Gammaproteobacteria</taxon>
        <taxon>Oceanospirillales</taxon>
        <taxon>Oceanospirillaceae</taxon>
        <taxon>Marinospirillum</taxon>
    </lineage>
</organism>
<keyword evidence="8" id="KW-0969">Cilium</keyword>
<comment type="subunit">
    <text evidence="2 5">Homopentamer.</text>
</comment>
<dbReference type="RefSeq" id="WP_072325219.1">
    <property type="nucleotide sequence ID" value="NZ_FPJW01000002.1"/>
</dbReference>
<dbReference type="Pfam" id="PF07195">
    <property type="entry name" value="FliD_C"/>
    <property type="match status" value="1"/>
</dbReference>
<dbReference type="InterPro" id="IPR010809">
    <property type="entry name" value="FliD_C"/>
</dbReference>
<dbReference type="STRING" id="1122209.SAMN02745752_01003"/>
<dbReference type="InterPro" id="IPR003481">
    <property type="entry name" value="FliD_N"/>
</dbReference>
<feature type="domain" description="Flagellar hook-associated protein 2 C-terminal" evidence="7">
    <location>
        <begin position="373"/>
        <end position="626"/>
    </location>
</feature>
<feature type="coiled-coil region" evidence="5">
    <location>
        <begin position="582"/>
        <end position="609"/>
    </location>
</feature>
<evidence type="ECO:0000256" key="2">
    <source>
        <dbReference type="ARBA" id="ARBA00011255"/>
    </source>
</evidence>
<evidence type="ECO:0000313" key="9">
    <source>
        <dbReference type="Proteomes" id="UP000182350"/>
    </source>
</evidence>
<dbReference type="GO" id="GO:0009424">
    <property type="term" value="C:bacterial-type flagellum hook"/>
    <property type="evidence" value="ECO:0007669"/>
    <property type="project" value="UniProtKB-UniRule"/>
</dbReference>
<evidence type="ECO:0000259" key="7">
    <source>
        <dbReference type="Pfam" id="PF07195"/>
    </source>
</evidence>
<keyword evidence="8" id="KW-0966">Cell projection</keyword>
<evidence type="ECO:0000256" key="5">
    <source>
        <dbReference type="RuleBase" id="RU362066"/>
    </source>
</evidence>
<evidence type="ECO:0000259" key="6">
    <source>
        <dbReference type="Pfam" id="PF02465"/>
    </source>
</evidence>
<accession>A0A1K1VJA1</accession>